<sequence length="239" mass="26055">MTQLIPLAKLINTAEFGLPFVIESLKDQVHAFIPVGQQEDGNRELYNLQVTTRSPMGAIAYSQAGIFLQHGFVRILGAGRHKDIQRSIVSWTHGKFPAQELAMKDGGTVVRPGAILIADDVLGGSFALNGGGIEGVELGHVAYYCPTQLLWDDLGFGYSAFVEVMGSPDNFMSFYQDVLWKGWEEEVAKVHGDQALSVYPPLWASASKGETERSRKAVPVEEVYGMLHDADTVATVRGA</sequence>
<dbReference type="Pfam" id="PF10946">
    <property type="entry name" value="DUF2625"/>
    <property type="match status" value="1"/>
</dbReference>
<dbReference type="EMBL" id="CYKH01000342">
    <property type="protein sequence ID" value="CUF51311.1"/>
    <property type="molecule type" value="Genomic_DNA"/>
</dbReference>
<dbReference type="VEuPathDB" id="TriTrypDB:BSAL_63190"/>
<organism evidence="1 2">
    <name type="scientific">Bodo saltans</name>
    <name type="common">Flagellated protozoan</name>
    <dbReference type="NCBI Taxonomy" id="75058"/>
    <lineage>
        <taxon>Eukaryota</taxon>
        <taxon>Discoba</taxon>
        <taxon>Euglenozoa</taxon>
        <taxon>Kinetoplastea</taxon>
        <taxon>Metakinetoplastina</taxon>
        <taxon>Eubodonida</taxon>
        <taxon>Bodonidae</taxon>
        <taxon>Bodo</taxon>
    </lineage>
</organism>
<dbReference type="Proteomes" id="UP000051952">
    <property type="component" value="Unassembled WGS sequence"/>
</dbReference>
<dbReference type="AlphaFoldDB" id="A0A0S4IS48"/>
<evidence type="ECO:0000313" key="2">
    <source>
        <dbReference type="Proteomes" id="UP000051952"/>
    </source>
</evidence>
<accession>A0A0S4IS48</accession>
<protein>
    <submittedName>
        <fullName evidence="1">Uncharacterized protein</fullName>
    </submittedName>
</protein>
<dbReference type="InterPro" id="IPR021239">
    <property type="entry name" value="DUF2625"/>
</dbReference>
<gene>
    <name evidence="1" type="ORF">BSAL_63190</name>
</gene>
<name>A0A0S4IS48_BODSA</name>
<reference evidence="2" key="1">
    <citation type="submission" date="2015-09" db="EMBL/GenBank/DDBJ databases">
        <authorList>
            <consortium name="Pathogen Informatics"/>
        </authorList>
    </citation>
    <scope>NUCLEOTIDE SEQUENCE [LARGE SCALE GENOMIC DNA]</scope>
    <source>
        <strain evidence="2">Lake Konstanz</strain>
    </source>
</reference>
<dbReference type="OrthoDB" id="10526798at2759"/>
<proteinExistence type="predicted"/>
<evidence type="ECO:0000313" key="1">
    <source>
        <dbReference type="EMBL" id="CUF51311.1"/>
    </source>
</evidence>
<keyword evidence="2" id="KW-1185">Reference proteome</keyword>